<feature type="chain" id="PRO_5040451693" evidence="3">
    <location>
        <begin position="23"/>
        <end position="666"/>
    </location>
</feature>
<evidence type="ECO:0000313" key="4">
    <source>
        <dbReference type="EMBL" id="CAG8705374.1"/>
    </source>
</evidence>
<feature type="compositionally biased region" description="Polar residues" evidence="1">
    <location>
        <begin position="110"/>
        <end position="119"/>
    </location>
</feature>
<keyword evidence="3" id="KW-0732">Signal</keyword>
<dbReference type="Proteomes" id="UP000789342">
    <property type="component" value="Unassembled WGS sequence"/>
</dbReference>
<comment type="caution">
    <text evidence="4">The sequence shown here is derived from an EMBL/GenBank/DDBJ whole genome shotgun (WGS) entry which is preliminary data.</text>
</comment>
<reference evidence="4" key="1">
    <citation type="submission" date="2021-06" db="EMBL/GenBank/DDBJ databases">
        <authorList>
            <person name="Kallberg Y."/>
            <person name="Tangrot J."/>
            <person name="Rosling A."/>
        </authorList>
    </citation>
    <scope>NUCLEOTIDE SEQUENCE</scope>
    <source>
        <strain evidence="4">CL551</strain>
    </source>
</reference>
<accession>A0A9N9N6C8</accession>
<feature type="region of interest" description="Disordered" evidence="1">
    <location>
        <begin position="505"/>
        <end position="537"/>
    </location>
</feature>
<feature type="transmembrane region" description="Helical" evidence="2">
    <location>
        <begin position="244"/>
        <end position="268"/>
    </location>
</feature>
<protein>
    <submittedName>
        <fullName evidence="4">6346_t:CDS:1</fullName>
    </submittedName>
</protein>
<feature type="compositionally biased region" description="Basic and acidic residues" evidence="1">
    <location>
        <begin position="511"/>
        <end position="523"/>
    </location>
</feature>
<organism evidence="4 5">
    <name type="scientific">Acaulospora morrowiae</name>
    <dbReference type="NCBI Taxonomy" id="94023"/>
    <lineage>
        <taxon>Eukaryota</taxon>
        <taxon>Fungi</taxon>
        <taxon>Fungi incertae sedis</taxon>
        <taxon>Mucoromycota</taxon>
        <taxon>Glomeromycotina</taxon>
        <taxon>Glomeromycetes</taxon>
        <taxon>Diversisporales</taxon>
        <taxon>Acaulosporaceae</taxon>
        <taxon>Acaulospora</taxon>
    </lineage>
</organism>
<feature type="region of interest" description="Disordered" evidence="1">
    <location>
        <begin position="431"/>
        <end position="478"/>
    </location>
</feature>
<feature type="compositionally biased region" description="Low complexity" evidence="1">
    <location>
        <begin position="157"/>
        <end position="171"/>
    </location>
</feature>
<feature type="signal peptide" evidence="3">
    <location>
        <begin position="1"/>
        <end position="22"/>
    </location>
</feature>
<proteinExistence type="predicted"/>
<evidence type="ECO:0000256" key="3">
    <source>
        <dbReference type="SAM" id="SignalP"/>
    </source>
</evidence>
<evidence type="ECO:0000256" key="2">
    <source>
        <dbReference type="SAM" id="Phobius"/>
    </source>
</evidence>
<feature type="region of interest" description="Disordered" evidence="1">
    <location>
        <begin position="78"/>
        <end position="174"/>
    </location>
</feature>
<sequence>MRFFNVLLIVLGALVLWVDAQATLNTAPALPETQAPPALSTNLSPNPPTLPISQAETIVSSPNVISSVAPSSIAPSPIAPSSVAPSPVTPSSVPTQAPADTPSTVAPGPSSIQESTSIADSPTPTTDQTLPTDSSSLSTSDAQPSELSTSTTFVKVPKSSTTASSSITPSPCLSTGQKLTLSSCADTTNYYCNTTTSMCVPKQADNASCTDNLMCNVNSACQNLVCVPLASNSNSSGGVNVGKVGIIAGVIAGIFVLAGIAFWAYGFLAKRKENRRRMDEPYESKTNSRFEPSTDYPFISRPNSFSNSDAPPPAVTRPDMRAFGGAPNNNAYGRPPPTVQYNQQRNNYNEFGNANVDRSSKYNYLSTAFTKMRLSMGYGINNSQPESTNSPLPFTANNESRTGANPQMQVNNNFNVPTHDVKYPLGNVEEEDLEENTTLRDSSILPADDQDVFSLESESPYLGLERSNSSASQEGDRRRYKMGSMYSHYTESWGSNHMLDAAPMPTSPTTTERKNWRDKKNDSSARTTLALPSDDQVPRQSVIQLNAPIFNNGSTRHHMSRQHMQQPSVSSVASSGLSLNYYNSSRANERTLAPMNVQGRLVYSSTFGGESEHGSNSGDDNLTIEEKLSRQEYTQRSNGYPFDEDISEIEKDIESVRKFADRAWNN</sequence>
<feature type="compositionally biased region" description="Low complexity" evidence="1">
    <location>
        <begin position="120"/>
        <end position="145"/>
    </location>
</feature>
<gene>
    <name evidence="4" type="ORF">AMORRO_LOCUS12370</name>
</gene>
<dbReference type="EMBL" id="CAJVPV010018079">
    <property type="protein sequence ID" value="CAG8705374.1"/>
    <property type="molecule type" value="Genomic_DNA"/>
</dbReference>
<evidence type="ECO:0000256" key="1">
    <source>
        <dbReference type="SAM" id="MobiDB-lite"/>
    </source>
</evidence>
<keyword evidence="2" id="KW-0472">Membrane</keyword>
<dbReference type="OrthoDB" id="2439690at2759"/>
<name>A0A9N9N6C8_9GLOM</name>
<keyword evidence="5" id="KW-1185">Reference proteome</keyword>
<keyword evidence="2" id="KW-0812">Transmembrane</keyword>
<keyword evidence="2" id="KW-1133">Transmembrane helix</keyword>
<evidence type="ECO:0000313" key="5">
    <source>
        <dbReference type="Proteomes" id="UP000789342"/>
    </source>
</evidence>
<dbReference type="AlphaFoldDB" id="A0A9N9N6C8"/>
<feature type="compositionally biased region" description="Low complexity" evidence="1">
    <location>
        <begin position="78"/>
        <end position="94"/>
    </location>
</feature>